<proteinExistence type="predicted"/>
<feature type="domain" description="Heterokaryon incompatibility" evidence="1">
    <location>
        <begin position="1"/>
        <end position="88"/>
    </location>
</feature>
<dbReference type="Pfam" id="PF06985">
    <property type="entry name" value="HET"/>
    <property type="match status" value="1"/>
</dbReference>
<evidence type="ECO:0000259" key="1">
    <source>
        <dbReference type="Pfam" id="PF06985"/>
    </source>
</evidence>
<dbReference type="EMBL" id="MU004186">
    <property type="protein sequence ID" value="KAF2497579.1"/>
    <property type="molecule type" value="Genomic_DNA"/>
</dbReference>
<organism evidence="2 3">
    <name type="scientific">Lophium mytilinum</name>
    <dbReference type="NCBI Taxonomy" id="390894"/>
    <lineage>
        <taxon>Eukaryota</taxon>
        <taxon>Fungi</taxon>
        <taxon>Dikarya</taxon>
        <taxon>Ascomycota</taxon>
        <taxon>Pezizomycotina</taxon>
        <taxon>Dothideomycetes</taxon>
        <taxon>Pleosporomycetidae</taxon>
        <taxon>Mytilinidiales</taxon>
        <taxon>Mytilinidiaceae</taxon>
        <taxon>Lophium</taxon>
    </lineage>
</organism>
<dbReference type="PANTHER" id="PTHR24148:SF64">
    <property type="entry name" value="HETEROKARYON INCOMPATIBILITY DOMAIN-CONTAINING PROTEIN"/>
    <property type="match status" value="1"/>
</dbReference>
<dbReference type="InterPro" id="IPR052895">
    <property type="entry name" value="HetReg/Transcr_Mod"/>
</dbReference>
<dbReference type="OrthoDB" id="3548654at2759"/>
<evidence type="ECO:0000313" key="3">
    <source>
        <dbReference type="Proteomes" id="UP000799750"/>
    </source>
</evidence>
<gene>
    <name evidence="2" type="ORF">BU16DRAFT_606111</name>
</gene>
<protein>
    <recommendedName>
        <fullName evidence="1">Heterokaryon incompatibility domain-containing protein</fullName>
    </recommendedName>
</protein>
<dbReference type="Proteomes" id="UP000799750">
    <property type="component" value="Unassembled WGS sequence"/>
</dbReference>
<sequence length="165" mass="19381">MKSIYENAERVVLWLGFHDDDGGFPMAKLLEIINLFKEYYNQEQSWEDAISATAQSCLPGILASDRALKALVALFRRHWWSRLWVVQEATTTKDTIHVRRYMDDLRCYVSWGRYSRACLQTFRGAHQLQKRAEQRFQILCHQNPSDQPCYLQDGAHRSTPEFPLL</sequence>
<dbReference type="AlphaFoldDB" id="A0A6A6QZA5"/>
<accession>A0A6A6QZA5</accession>
<keyword evidence="3" id="KW-1185">Reference proteome</keyword>
<evidence type="ECO:0000313" key="2">
    <source>
        <dbReference type="EMBL" id="KAF2497579.1"/>
    </source>
</evidence>
<reference evidence="2" key="1">
    <citation type="journal article" date="2020" name="Stud. Mycol.">
        <title>101 Dothideomycetes genomes: a test case for predicting lifestyles and emergence of pathogens.</title>
        <authorList>
            <person name="Haridas S."/>
            <person name="Albert R."/>
            <person name="Binder M."/>
            <person name="Bloem J."/>
            <person name="Labutti K."/>
            <person name="Salamov A."/>
            <person name="Andreopoulos B."/>
            <person name="Baker S."/>
            <person name="Barry K."/>
            <person name="Bills G."/>
            <person name="Bluhm B."/>
            <person name="Cannon C."/>
            <person name="Castanera R."/>
            <person name="Culley D."/>
            <person name="Daum C."/>
            <person name="Ezra D."/>
            <person name="Gonzalez J."/>
            <person name="Henrissat B."/>
            <person name="Kuo A."/>
            <person name="Liang C."/>
            <person name="Lipzen A."/>
            <person name="Lutzoni F."/>
            <person name="Magnuson J."/>
            <person name="Mondo S."/>
            <person name="Nolan M."/>
            <person name="Ohm R."/>
            <person name="Pangilinan J."/>
            <person name="Park H.-J."/>
            <person name="Ramirez L."/>
            <person name="Alfaro M."/>
            <person name="Sun H."/>
            <person name="Tritt A."/>
            <person name="Yoshinaga Y."/>
            <person name="Zwiers L.-H."/>
            <person name="Turgeon B."/>
            <person name="Goodwin S."/>
            <person name="Spatafora J."/>
            <person name="Crous P."/>
            <person name="Grigoriev I."/>
        </authorList>
    </citation>
    <scope>NUCLEOTIDE SEQUENCE</scope>
    <source>
        <strain evidence="2">CBS 269.34</strain>
    </source>
</reference>
<name>A0A6A6QZA5_9PEZI</name>
<dbReference type="PANTHER" id="PTHR24148">
    <property type="entry name" value="ANKYRIN REPEAT DOMAIN-CONTAINING PROTEIN 39 HOMOLOG-RELATED"/>
    <property type="match status" value="1"/>
</dbReference>
<dbReference type="InterPro" id="IPR010730">
    <property type="entry name" value="HET"/>
</dbReference>